<dbReference type="InterPro" id="IPR045518">
    <property type="entry name" value="2EXR"/>
</dbReference>
<dbReference type="AlphaFoldDB" id="A0A2J6S3A4"/>
<protein>
    <recommendedName>
        <fullName evidence="1">2EXR domain-containing protein</fullName>
    </recommendedName>
</protein>
<proteinExistence type="predicted"/>
<dbReference type="PANTHER" id="PTHR35910">
    <property type="entry name" value="2EXR DOMAIN-CONTAINING PROTEIN"/>
    <property type="match status" value="1"/>
</dbReference>
<accession>A0A2J6S3A4</accession>
<dbReference type="PANTHER" id="PTHR35910:SF6">
    <property type="entry name" value="2EXR DOMAIN-CONTAINING PROTEIN"/>
    <property type="match status" value="1"/>
</dbReference>
<gene>
    <name evidence="2" type="ORF">L207DRAFT_508166</name>
</gene>
<organism evidence="2 3">
    <name type="scientific">Hyaloscypha variabilis (strain UAMH 11265 / GT02V1 / F)</name>
    <name type="common">Meliniomyces variabilis</name>
    <dbReference type="NCBI Taxonomy" id="1149755"/>
    <lineage>
        <taxon>Eukaryota</taxon>
        <taxon>Fungi</taxon>
        <taxon>Dikarya</taxon>
        <taxon>Ascomycota</taxon>
        <taxon>Pezizomycotina</taxon>
        <taxon>Leotiomycetes</taxon>
        <taxon>Helotiales</taxon>
        <taxon>Hyaloscyphaceae</taxon>
        <taxon>Hyaloscypha</taxon>
        <taxon>Hyaloscypha variabilis</taxon>
    </lineage>
</organism>
<keyword evidence="3" id="KW-1185">Reference proteome</keyword>
<evidence type="ECO:0000313" key="3">
    <source>
        <dbReference type="Proteomes" id="UP000235786"/>
    </source>
</evidence>
<evidence type="ECO:0000259" key="1">
    <source>
        <dbReference type="Pfam" id="PF20150"/>
    </source>
</evidence>
<feature type="domain" description="2EXR" evidence="1">
    <location>
        <begin position="67"/>
        <end position="170"/>
    </location>
</feature>
<dbReference type="OrthoDB" id="3561020at2759"/>
<dbReference type="Proteomes" id="UP000235786">
    <property type="component" value="Unassembled WGS sequence"/>
</dbReference>
<name>A0A2J6S3A4_HYAVF</name>
<evidence type="ECO:0000313" key="2">
    <source>
        <dbReference type="EMBL" id="PMD45253.1"/>
    </source>
</evidence>
<sequence>MSMSEYPQMESPASALRHIGLSSRDLMAAINRLGSSLEIIKLAPWDTSAASASNQEKPPEEPKPVTFTRFGELPSELRLKIWNFACFQTRNVDIFTDNLGTVRVSDDIHFDTFKFYSHFCSHPTVLHVSRESREEGLKHYTLEFGTTHNFPIIDISTPPRIYVNFACDRLCLLKPECFGSDLEDRFQRFVQICRQRGARLLAVNIAQDKHWPFVDLATSWNELEEIVVFGSAQNFELLHNTGTSINFVEPHGTGVHNRDEYLEAAAVRQLEIARRDFLALFEMHNDGLRVLDMSVENGGAPTKGKEKPSWEAPVVEIRHVVLGGKQDSNEWAWGR</sequence>
<dbReference type="EMBL" id="KZ613940">
    <property type="protein sequence ID" value="PMD45253.1"/>
    <property type="molecule type" value="Genomic_DNA"/>
</dbReference>
<dbReference type="Pfam" id="PF20150">
    <property type="entry name" value="2EXR"/>
    <property type="match status" value="1"/>
</dbReference>
<reference evidence="2 3" key="1">
    <citation type="submission" date="2016-04" db="EMBL/GenBank/DDBJ databases">
        <title>A degradative enzymes factory behind the ericoid mycorrhizal symbiosis.</title>
        <authorList>
            <consortium name="DOE Joint Genome Institute"/>
            <person name="Martino E."/>
            <person name="Morin E."/>
            <person name="Grelet G."/>
            <person name="Kuo A."/>
            <person name="Kohler A."/>
            <person name="Daghino S."/>
            <person name="Barry K."/>
            <person name="Choi C."/>
            <person name="Cichocki N."/>
            <person name="Clum A."/>
            <person name="Copeland A."/>
            <person name="Hainaut M."/>
            <person name="Haridas S."/>
            <person name="Labutti K."/>
            <person name="Lindquist E."/>
            <person name="Lipzen A."/>
            <person name="Khouja H.-R."/>
            <person name="Murat C."/>
            <person name="Ohm R."/>
            <person name="Olson A."/>
            <person name="Spatafora J."/>
            <person name="Veneault-Fourrey C."/>
            <person name="Henrissat B."/>
            <person name="Grigoriev I."/>
            <person name="Martin F."/>
            <person name="Perotto S."/>
        </authorList>
    </citation>
    <scope>NUCLEOTIDE SEQUENCE [LARGE SCALE GENOMIC DNA]</scope>
    <source>
        <strain evidence="2 3">F</strain>
    </source>
</reference>